<dbReference type="RefSeq" id="WP_216940253.1">
    <property type="nucleotide sequence ID" value="NZ_CP077062.1"/>
</dbReference>
<proteinExistence type="predicted"/>
<protein>
    <recommendedName>
        <fullName evidence="3">Right-handed parallel beta-helix repeat-containing protein</fullName>
    </recommendedName>
</protein>
<evidence type="ECO:0008006" key="3">
    <source>
        <dbReference type="Google" id="ProtNLM"/>
    </source>
</evidence>
<name>A0A975SZ69_9ACTN</name>
<dbReference type="AlphaFoldDB" id="A0A975SZ69"/>
<accession>A0A975SZ69</accession>
<evidence type="ECO:0000313" key="1">
    <source>
        <dbReference type="EMBL" id="QWZ08642.1"/>
    </source>
</evidence>
<dbReference type="KEGG" id="nps:KRR39_01905"/>
<organism evidence="1 2">
    <name type="scientific">Nocardioides panacis</name>
    <dbReference type="NCBI Taxonomy" id="2849501"/>
    <lineage>
        <taxon>Bacteria</taxon>
        <taxon>Bacillati</taxon>
        <taxon>Actinomycetota</taxon>
        <taxon>Actinomycetes</taxon>
        <taxon>Propionibacteriales</taxon>
        <taxon>Nocardioidaceae</taxon>
        <taxon>Nocardioides</taxon>
    </lineage>
</organism>
<dbReference type="EMBL" id="CP077062">
    <property type="protein sequence ID" value="QWZ08642.1"/>
    <property type="molecule type" value="Genomic_DNA"/>
</dbReference>
<sequence length="229" mass="23776">MRNVASKDVTGDLVLTCDTVVTKSRIAGRVIANGHALTAADTTIGPDACPKTGNANQLVTGGDFTLTRVHLQHSGSDLVRFTGGGQQRIVDSLLDGACIYPGDHLDVAQLYDPGAKLDASIVHSTLDARATNSTDSTDKGNAAIFLADNPGAGTFTITGNRLAGGNYATALYDATKGSGVTYRVTDNTYVRGSWQFGPCASTDSLQSNGAEGPVFTSNRYDDGVPLLTC</sequence>
<reference evidence="1" key="1">
    <citation type="submission" date="2021-06" db="EMBL/GenBank/DDBJ databases">
        <title>Complete genome sequence of Nocardioides sp. G188.</title>
        <authorList>
            <person name="Im W.-T."/>
        </authorList>
    </citation>
    <scope>NUCLEOTIDE SEQUENCE</scope>
    <source>
        <strain evidence="1">G188</strain>
    </source>
</reference>
<keyword evidence="2" id="KW-1185">Reference proteome</keyword>
<evidence type="ECO:0000313" key="2">
    <source>
        <dbReference type="Proteomes" id="UP000683575"/>
    </source>
</evidence>
<dbReference type="Proteomes" id="UP000683575">
    <property type="component" value="Chromosome"/>
</dbReference>
<gene>
    <name evidence="1" type="ORF">KRR39_01905</name>
</gene>